<organism evidence="9 10">
    <name type="scientific">Paenibacillus foliorum</name>
    <dbReference type="NCBI Taxonomy" id="2654974"/>
    <lineage>
        <taxon>Bacteria</taxon>
        <taxon>Bacillati</taxon>
        <taxon>Bacillota</taxon>
        <taxon>Bacilli</taxon>
        <taxon>Bacillales</taxon>
        <taxon>Paenibacillaceae</taxon>
        <taxon>Paenibacillus</taxon>
    </lineage>
</organism>
<evidence type="ECO:0000256" key="3">
    <source>
        <dbReference type="ARBA" id="ARBA00022475"/>
    </source>
</evidence>
<keyword evidence="4 7" id="KW-0812">Transmembrane</keyword>
<dbReference type="InterPro" id="IPR000515">
    <property type="entry name" value="MetI-like"/>
</dbReference>
<dbReference type="PANTHER" id="PTHR43744:SF9">
    <property type="entry name" value="POLYGALACTURONAN_RHAMNOGALACTURONAN TRANSPORT SYSTEM PERMEASE PROTEIN YTCP"/>
    <property type="match status" value="1"/>
</dbReference>
<feature type="domain" description="ABC transmembrane type-1" evidence="8">
    <location>
        <begin position="76"/>
        <end position="265"/>
    </location>
</feature>
<keyword evidence="3" id="KW-1003">Cell membrane</keyword>
<dbReference type="GO" id="GO:0005886">
    <property type="term" value="C:plasma membrane"/>
    <property type="evidence" value="ECO:0007669"/>
    <property type="project" value="UniProtKB-SubCell"/>
</dbReference>
<keyword evidence="2" id="KW-0813">Transport</keyword>
<feature type="transmembrane region" description="Helical" evidence="7">
    <location>
        <begin position="12"/>
        <end position="36"/>
    </location>
</feature>
<dbReference type="AlphaFoldDB" id="A0A972GWF2"/>
<reference evidence="9" key="1">
    <citation type="submission" date="2019-10" db="EMBL/GenBank/DDBJ databases">
        <title>Description of Paenibacillus glebae sp. nov.</title>
        <authorList>
            <person name="Carlier A."/>
            <person name="Qi S."/>
        </authorList>
    </citation>
    <scope>NUCLEOTIDE SEQUENCE</scope>
    <source>
        <strain evidence="9">LMG 31456</strain>
    </source>
</reference>
<dbReference type="PANTHER" id="PTHR43744">
    <property type="entry name" value="ABC TRANSPORTER PERMEASE PROTEIN MG189-RELATED-RELATED"/>
    <property type="match status" value="1"/>
</dbReference>
<comment type="caution">
    <text evidence="9">The sequence shown here is derived from an EMBL/GenBank/DDBJ whole genome shotgun (WGS) entry which is preliminary data.</text>
</comment>
<comment type="subcellular location">
    <subcellularLocation>
        <location evidence="1">Cell membrane</location>
        <topology evidence="1">Multi-pass membrane protein</topology>
    </subcellularLocation>
</comment>
<gene>
    <name evidence="9" type="ORF">GC093_00840</name>
</gene>
<evidence type="ECO:0000256" key="6">
    <source>
        <dbReference type="ARBA" id="ARBA00023136"/>
    </source>
</evidence>
<dbReference type="Proteomes" id="UP000641588">
    <property type="component" value="Unassembled WGS sequence"/>
</dbReference>
<dbReference type="RefSeq" id="WP_171649946.1">
    <property type="nucleotide sequence ID" value="NZ_WHOD01000003.1"/>
</dbReference>
<keyword evidence="6 7" id="KW-0472">Membrane</keyword>
<dbReference type="EMBL" id="WHOD01000003">
    <property type="protein sequence ID" value="NOU91786.1"/>
    <property type="molecule type" value="Genomic_DNA"/>
</dbReference>
<evidence type="ECO:0000256" key="1">
    <source>
        <dbReference type="ARBA" id="ARBA00004651"/>
    </source>
</evidence>
<dbReference type="SUPFAM" id="SSF161098">
    <property type="entry name" value="MetI-like"/>
    <property type="match status" value="1"/>
</dbReference>
<proteinExistence type="predicted"/>
<protein>
    <submittedName>
        <fullName evidence="9">ABC transporter permease subunit</fullName>
    </submittedName>
</protein>
<dbReference type="GO" id="GO:0055085">
    <property type="term" value="P:transmembrane transport"/>
    <property type="evidence" value="ECO:0007669"/>
    <property type="project" value="InterPro"/>
</dbReference>
<feature type="transmembrane region" description="Helical" evidence="7">
    <location>
        <begin position="259"/>
        <end position="278"/>
    </location>
</feature>
<feature type="transmembrane region" description="Helical" evidence="7">
    <location>
        <begin position="184"/>
        <end position="206"/>
    </location>
</feature>
<sequence>MREYPTVRERIFDVFNFISLSLLMLVTLYPIYYVAIASISNPTELMAHKGMIWLPQGFSLKAYSMVFDNPMILKGYGNTIFIVIVGLLFNLTLTAFGAYALSRKGLYYRKQLTLFIVFTMFFSGGLIPYYLTVKGLGLTNTVWALIIPQAINTFNLIIMRTTFQAIPDSLEESAKIDGANDFTILFRIIIPISLPIMAVMILYYGVSHWNSWFNAMIFIRNRELFPLQLILREILISGETAGMVTGAESGDMVMLAETLKYATIMIATLPILFVYPFLQKYFVKGALLGAIKG</sequence>
<dbReference type="PROSITE" id="PS50928">
    <property type="entry name" value="ABC_TM1"/>
    <property type="match status" value="1"/>
</dbReference>
<keyword evidence="10" id="KW-1185">Reference proteome</keyword>
<evidence type="ECO:0000256" key="2">
    <source>
        <dbReference type="ARBA" id="ARBA00022448"/>
    </source>
</evidence>
<evidence type="ECO:0000313" key="10">
    <source>
        <dbReference type="Proteomes" id="UP000641588"/>
    </source>
</evidence>
<evidence type="ECO:0000259" key="8">
    <source>
        <dbReference type="PROSITE" id="PS50928"/>
    </source>
</evidence>
<accession>A0A972GWF2</accession>
<evidence type="ECO:0000256" key="4">
    <source>
        <dbReference type="ARBA" id="ARBA00022692"/>
    </source>
</evidence>
<keyword evidence="5 7" id="KW-1133">Transmembrane helix</keyword>
<name>A0A972GWF2_9BACL</name>
<evidence type="ECO:0000256" key="7">
    <source>
        <dbReference type="SAM" id="Phobius"/>
    </source>
</evidence>
<dbReference type="Gene3D" id="1.10.3720.10">
    <property type="entry name" value="MetI-like"/>
    <property type="match status" value="1"/>
</dbReference>
<feature type="transmembrane region" description="Helical" evidence="7">
    <location>
        <begin position="143"/>
        <end position="163"/>
    </location>
</feature>
<evidence type="ECO:0000313" key="9">
    <source>
        <dbReference type="EMBL" id="NOU91786.1"/>
    </source>
</evidence>
<evidence type="ECO:0000256" key="5">
    <source>
        <dbReference type="ARBA" id="ARBA00022989"/>
    </source>
</evidence>
<dbReference type="CDD" id="cd06261">
    <property type="entry name" value="TM_PBP2"/>
    <property type="match status" value="1"/>
</dbReference>
<feature type="transmembrane region" description="Helical" evidence="7">
    <location>
        <begin position="112"/>
        <end position="131"/>
    </location>
</feature>
<feature type="transmembrane region" description="Helical" evidence="7">
    <location>
        <begin position="80"/>
        <end position="100"/>
    </location>
</feature>
<dbReference type="InterPro" id="IPR035906">
    <property type="entry name" value="MetI-like_sf"/>
</dbReference>